<accession>A0AA87UW42</accession>
<dbReference type="EMBL" id="BJUU01000002">
    <property type="protein sequence ID" value="GEK79112.1"/>
    <property type="molecule type" value="Genomic_DNA"/>
</dbReference>
<dbReference type="PROSITE" id="PS50893">
    <property type="entry name" value="ABC_TRANSPORTER_2"/>
    <property type="match status" value="1"/>
</dbReference>
<keyword evidence="4 7" id="KW-0067">ATP-binding</keyword>
<dbReference type="AlphaFoldDB" id="A0AA87UW42"/>
<feature type="domain" description="ABC transporter" evidence="6">
    <location>
        <begin position="4"/>
        <end position="236"/>
    </location>
</feature>
<evidence type="ECO:0000256" key="4">
    <source>
        <dbReference type="ARBA" id="ARBA00022840"/>
    </source>
</evidence>
<dbReference type="InterPro" id="IPR017871">
    <property type="entry name" value="ABC_transporter-like_CS"/>
</dbReference>
<comment type="similarity">
    <text evidence="1">Belongs to the ABC transporter superfamily.</text>
</comment>
<evidence type="ECO:0000259" key="6">
    <source>
        <dbReference type="PROSITE" id="PS50893"/>
    </source>
</evidence>
<dbReference type="InterPro" id="IPR003593">
    <property type="entry name" value="AAA+_ATPase"/>
</dbReference>
<keyword evidence="3" id="KW-0547">Nucleotide-binding</keyword>
<dbReference type="GO" id="GO:0005524">
    <property type="term" value="F:ATP binding"/>
    <property type="evidence" value="ECO:0007669"/>
    <property type="project" value="UniProtKB-KW"/>
</dbReference>
<dbReference type="GO" id="GO:0016887">
    <property type="term" value="F:ATP hydrolysis activity"/>
    <property type="evidence" value="ECO:0007669"/>
    <property type="project" value="InterPro"/>
</dbReference>
<dbReference type="InterPro" id="IPR027417">
    <property type="entry name" value="P-loop_NTPase"/>
</dbReference>
<gene>
    <name evidence="7" type="ORF">ABA31_04630</name>
</gene>
<comment type="caution">
    <text evidence="7">The sequence shown here is derived from an EMBL/GenBank/DDBJ whole genome shotgun (WGS) entry which is preliminary data.</text>
</comment>
<keyword evidence="5" id="KW-0029">Amino-acid transport</keyword>
<reference evidence="7 8" key="1">
    <citation type="submission" date="2019-07" db="EMBL/GenBank/DDBJ databases">
        <title>Whole genome shotgun sequence of Agrococcus baldri NBRC 103055.</title>
        <authorList>
            <person name="Hosoyama A."/>
            <person name="Uohara A."/>
            <person name="Ohji S."/>
            <person name="Ichikawa N."/>
        </authorList>
    </citation>
    <scope>NUCLEOTIDE SEQUENCE [LARGE SCALE GENOMIC DNA]</scope>
    <source>
        <strain evidence="7 8">NBRC 103055</strain>
    </source>
</reference>
<dbReference type="RefSeq" id="WP_318279030.1">
    <property type="nucleotide sequence ID" value="NZ_BJUU01000002.1"/>
</dbReference>
<dbReference type="Pfam" id="PF00005">
    <property type="entry name" value="ABC_tran"/>
    <property type="match status" value="1"/>
</dbReference>
<dbReference type="PANTHER" id="PTHR43820">
    <property type="entry name" value="HIGH-AFFINITY BRANCHED-CHAIN AMINO ACID TRANSPORT ATP-BINDING PROTEIN LIVF"/>
    <property type="match status" value="1"/>
</dbReference>
<dbReference type="InterPro" id="IPR052156">
    <property type="entry name" value="BCAA_Transport_ATP-bd_LivF"/>
</dbReference>
<dbReference type="SMART" id="SM00382">
    <property type="entry name" value="AAA"/>
    <property type="match status" value="1"/>
</dbReference>
<evidence type="ECO:0000256" key="3">
    <source>
        <dbReference type="ARBA" id="ARBA00022741"/>
    </source>
</evidence>
<dbReference type="PANTHER" id="PTHR43820:SF4">
    <property type="entry name" value="HIGH-AFFINITY BRANCHED-CHAIN AMINO ACID TRANSPORT ATP-BINDING PROTEIN LIVF"/>
    <property type="match status" value="1"/>
</dbReference>
<name>A0AA87UW42_9MICO</name>
<proteinExistence type="inferred from homology"/>
<keyword evidence="8" id="KW-1185">Reference proteome</keyword>
<dbReference type="Gene3D" id="3.40.50.300">
    <property type="entry name" value="P-loop containing nucleotide triphosphate hydrolases"/>
    <property type="match status" value="1"/>
</dbReference>
<dbReference type="PROSITE" id="PS00211">
    <property type="entry name" value="ABC_TRANSPORTER_1"/>
    <property type="match status" value="1"/>
</dbReference>
<evidence type="ECO:0000256" key="1">
    <source>
        <dbReference type="ARBA" id="ARBA00005417"/>
    </source>
</evidence>
<protein>
    <submittedName>
        <fullName evidence="7">ABC transporter ATP-binding protein</fullName>
    </submittedName>
</protein>
<keyword evidence="2" id="KW-0813">Transport</keyword>
<dbReference type="GO" id="GO:0015658">
    <property type="term" value="F:branched-chain amino acid transmembrane transporter activity"/>
    <property type="evidence" value="ECO:0007669"/>
    <property type="project" value="TreeGrafter"/>
</dbReference>
<dbReference type="SUPFAM" id="SSF52540">
    <property type="entry name" value="P-loop containing nucleoside triphosphate hydrolases"/>
    <property type="match status" value="1"/>
</dbReference>
<dbReference type="Proteomes" id="UP000321749">
    <property type="component" value="Unassembled WGS sequence"/>
</dbReference>
<organism evidence="7 8">
    <name type="scientific">Agrococcus baldri</name>
    <dbReference type="NCBI Taxonomy" id="153730"/>
    <lineage>
        <taxon>Bacteria</taxon>
        <taxon>Bacillati</taxon>
        <taxon>Actinomycetota</taxon>
        <taxon>Actinomycetes</taxon>
        <taxon>Micrococcales</taxon>
        <taxon>Microbacteriaceae</taxon>
        <taxon>Agrococcus</taxon>
    </lineage>
</organism>
<dbReference type="CDD" id="cd03224">
    <property type="entry name" value="ABC_TM1139_LivF_branched"/>
    <property type="match status" value="1"/>
</dbReference>
<evidence type="ECO:0000256" key="2">
    <source>
        <dbReference type="ARBA" id="ARBA00022448"/>
    </source>
</evidence>
<evidence type="ECO:0000256" key="5">
    <source>
        <dbReference type="ARBA" id="ARBA00022970"/>
    </source>
</evidence>
<dbReference type="GO" id="GO:0015807">
    <property type="term" value="P:L-amino acid transport"/>
    <property type="evidence" value="ECO:0007669"/>
    <property type="project" value="TreeGrafter"/>
</dbReference>
<dbReference type="InterPro" id="IPR003439">
    <property type="entry name" value="ABC_transporter-like_ATP-bd"/>
</dbReference>
<evidence type="ECO:0000313" key="7">
    <source>
        <dbReference type="EMBL" id="GEK79112.1"/>
    </source>
</evidence>
<sequence>MALLEVAELDVNYGPLAAVRGLSLELEESQVAVILGTNGAGKTTTLNAISGAVRARSGTVSFDGRNVTNSAPWKISRSGLGHVPEGRRIVGPLTVEENLLVGAYNVRSRGRRSELIDDVFDTFPMLAEKRDELGGLLSGGQQQMLALGRALMAEPRALLMDEPSMGLAPIMVQHVMDAVQTIAARGIAVLMVEQNATAAFRVATEVYLIEHGEVILHGPVDQVQNSELVRRSFLGI</sequence>
<evidence type="ECO:0000313" key="8">
    <source>
        <dbReference type="Proteomes" id="UP000321749"/>
    </source>
</evidence>